<sequence length="513" mass="54480">MAIDTISTSRHYMTRQITSLSKSLNEKTSQLASGKEGTTYGAVGNSRLLDLELTQKVKRIEAYEETIVQANLHIKTMNLTLDRLEDIRIDGKASMDLNDFELQNDGQTRTQATAELLLYEAASLLNTEVAGYYLYGGGVASEDPVSPIDAILDGAGGLDGLRMVMDEFGQANLGANNNGRLDVSALATNYAGAVPTDSTFSITEDGAHDFGFDLASATSNLSNVTLTGPAGTGTDPDSLSVEFTGQPTLGETISIDFTLPPDHTESITLEFTAASSDTEEGAFAIGADLEETAGNLRTAINEALEREAATTLKAASDKWAADSFFDTFGGADPVRVDGPPFDTATATMSGAGTTVEWYIGENDATTNARTDKTAVIDDNLNVNYGVRANEEGLTDLIKALSVFIAADFSGGGETDELYYGALTATTRGILAPTTSDESGIVDIATDISIAYRAVDATSDRHMVQKSSFTSTIEEIEGVDNELLAAEILQLKTNIEASYRASSIVYQLSLTDYI</sequence>
<dbReference type="SUPFAM" id="SSF64518">
    <property type="entry name" value="Phase 1 flagellin"/>
    <property type="match status" value="1"/>
</dbReference>
<dbReference type="AlphaFoldDB" id="A0A939J867"/>
<proteinExistence type="predicted"/>
<dbReference type="GO" id="GO:0005198">
    <property type="term" value="F:structural molecule activity"/>
    <property type="evidence" value="ECO:0007669"/>
    <property type="project" value="InterPro"/>
</dbReference>
<dbReference type="PANTHER" id="PTHR42792:SF1">
    <property type="entry name" value="FLAGELLAR HOOK-ASSOCIATED PROTEIN 3"/>
    <property type="match status" value="1"/>
</dbReference>
<dbReference type="Proteomes" id="UP000664779">
    <property type="component" value="Unassembled WGS sequence"/>
</dbReference>
<accession>A0A939J867</accession>
<comment type="caution">
    <text evidence="1">The sequence shown here is derived from an EMBL/GenBank/DDBJ whole genome shotgun (WGS) entry which is preliminary data.</text>
</comment>
<dbReference type="RefSeq" id="WP_206939213.1">
    <property type="nucleotide sequence ID" value="NZ_JAFLNF010000002.1"/>
</dbReference>
<evidence type="ECO:0000313" key="1">
    <source>
        <dbReference type="EMBL" id="MBO0344991.1"/>
    </source>
</evidence>
<organism evidence="1 2">
    <name type="scientific">Roseibium limicola</name>
    <dbReference type="NCBI Taxonomy" id="2816037"/>
    <lineage>
        <taxon>Bacteria</taxon>
        <taxon>Pseudomonadati</taxon>
        <taxon>Pseudomonadota</taxon>
        <taxon>Alphaproteobacteria</taxon>
        <taxon>Hyphomicrobiales</taxon>
        <taxon>Stappiaceae</taxon>
        <taxon>Roseibium</taxon>
    </lineage>
</organism>
<gene>
    <name evidence="1" type="ORF">J0X15_07165</name>
</gene>
<name>A0A939J867_9HYPH</name>
<keyword evidence="1" id="KW-0282">Flagellum</keyword>
<protein>
    <submittedName>
        <fullName evidence="1">Flagellar protein</fullName>
    </submittedName>
</protein>
<dbReference type="InterPro" id="IPR001492">
    <property type="entry name" value="Flagellin"/>
</dbReference>
<dbReference type="PANTHER" id="PTHR42792">
    <property type="entry name" value="FLAGELLIN"/>
    <property type="match status" value="1"/>
</dbReference>
<dbReference type="EMBL" id="JAFLNF010000002">
    <property type="protein sequence ID" value="MBO0344991.1"/>
    <property type="molecule type" value="Genomic_DNA"/>
</dbReference>
<keyword evidence="1" id="KW-0966">Cell projection</keyword>
<evidence type="ECO:0000313" key="2">
    <source>
        <dbReference type="Proteomes" id="UP000664779"/>
    </source>
</evidence>
<keyword evidence="2" id="KW-1185">Reference proteome</keyword>
<keyword evidence="1" id="KW-0969">Cilium</keyword>
<dbReference type="GO" id="GO:0009288">
    <property type="term" value="C:bacterial-type flagellum"/>
    <property type="evidence" value="ECO:0007669"/>
    <property type="project" value="InterPro"/>
</dbReference>
<reference evidence="1" key="1">
    <citation type="submission" date="2021-03" db="EMBL/GenBank/DDBJ databases">
        <title>Roseibium sp. CAU 1637 isolated from Incheon.</title>
        <authorList>
            <person name="Kim W."/>
        </authorList>
    </citation>
    <scope>NUCLEOTIDE SEQUENCE</scope>
    <source>
        <strain evidence="1">CAU 1637</strain>
    </source>
</reference>